<name>A0A076KZZ6_NEPPI</name>
<proteinExistence type="evidence at transcript level"/>
<reference evidence="1" key="1">
    <citation type="submission" date="2013-07" db="EMBL/GenBank/DDBJ databases">
        <title>Nephila pilipes venom gland.</title>
        <authorList>
            <person name="Huo L.J."/>
        </authorList>
    </citation>
    <scope>NUCLEOTIDE SEQUENCE</scope>
    <source>
        <tissue evidence="1">Venom gland</tissue>
    </source>
</reference>
<accession>A0A076KZZ6</accession>
<sequence length="12" mass="1469">MKFKIFISILND</sequence>
<protein>
    <submittedName>
        <fullName evidence="1">BLTX598</fullName>
    </submittedName>
</protein>
<dbReference type="EMBL" id="KF433636">
    <property type="protein sequence ID" value="AII97957.1"/>
    <property type="molecule type" value="mRNA"/>
</dbReference>
<evidence type="ECO:0000313" key="1">
    <source>
        <dbReference type="EMBL" id="AII97957.1"/>
    </source>
</evidence>
<organism evidence="1">
    <name type="scientific">Nephila pilipes</name>
    <name type="common">Giant wood spider</name>
    <name type="synonym">Nephila maculata</name>
    <dbReference type="NCBI Taxonomy" id="299642"/>
    <lineage>
        <taxon>Eukaryota</taxon>
        <taxon>Metazoa</taxon>
        <taxon>Ecdysozoa</taxon>
        <taxon>Arthropoda</taxon>
        <taxon>Chelicerata</taxon>
        <taxon>Arachnida</taxon>
        <taxon>Araneae</taxon>
        <taxon>Araneomorphae</taxon>
        <taxon>Entelegynae</taxon>
        <taxon>Araneoidea</taxon>
        <taxon>Nephilidae</taxon>
        <taxon>Nephila</taxon>
    </lineage>
</organism>